<dbReference type="RefSeq" id="WP_065993222.1">
    <property type="nucleotide sequence ID" value="NZ_CP029397.2"/>
</dbReference>
<evidence type="ECO:0000259" key="5">
    <source>
        <dbReference type="PROSITE" id="PS01124"/>
    </source>
</evidence>
<name>A0A2S2F9W3_9GAMM</name>
<keyword evidence="4" id="KW-0175">Coiled coil</keyword>
<accession>A0A2S2F9W3</accession>
<gene>
    <name evidence="6" type="ORF">DJ533_03385</name>
</gene>
<dbReference type="Gene3D" id="1.10.10.60">
    <property type="entry name" value="Homeodomain-like"/>
    <property type="match status" value="1"/>
</dbReference>
<keyword evidence="3" id="KW-0804">Transcription</keyword>
<dbReference type="PANTHER" id="PTHR47894">
    <property type="entry name" value="HTH-TYPE TRANSCRIPTIONAL REGULATOR GADX"/>
    <property type="match status" value="1"/>
</dbReference>
<evidence type="ECO:0000256" key="1">
    <source>
        <dbReference type="ARBA" id="ARBA00023015"/>
    </source>
</evidence>
<dbReference type="Pfam" id="PF12833">
    <property type="entry name" value="HTH_18"/>
    <property type="match status" value="1"/>
</dbReference>
<dbReference type="STRING" id="1871111.GCA_001704615_02129"/>
<keyword evidence="1" id="KW-0805">Transcription regulation</keyword>
<dbReference type="InterPro" id="IPR032687">
    <property type="entry name" value="AraC-type_N"/>
</dbReference>
<feature type="coiled-coil region" evidence="4">
    <location>
        <begin position="253"/>
        <end position="287"/>
    </location>
</feature>
<dbReference type="GO" id="GO:0003700">
    <property type="term" value="F:DNA-binding transcription factor activity"/>
    <property type="evidence" value="ECO:0007669"/>
    <property type="project" value="InterPro"/>
</dbReference>
<evidence type="ECO:0000256" key="3">
    <source>
        <dbReference type="ARBA" id="ARBA00023163"/>
    </source>
</evidence>
<organism evidence="6 7">
    <name type="scientific">Acinetobacter defluvii</name>
    <dbReference type="NCBI Taxonomy" id="1871111"/>
    <lineage>
        <taxon>Bacteria</taxon>
        <taxon>Pseudomonadati</taxon>
        <taxon>Pseudomonadota</taxon>
        <taxon>Gammaproteobacteria</taxon>
        <taxon>Moraxellales</taxon>
        <taxon>Moraxellaceae</taxon>
        <taxon>Acinetobacter</taxon>
    </lineage>
</organism>
<dbReference type="SMART" id="SM00342">
    <property type="entry name" value="HTH_ARAC"/>
    <property type="match status" value="1"/>
</dbReference>
<dbReference type="SUPFAM" id="SSF46689">
    <property type="entry name" value="Homeodomain-like"/>
    <property type="match status" value="1"/>
</dbReference>
<dbReference type="PROSITE" id="PS01124">
    <property type="entry name" value="HTH_ARAC_FAMILY_2"/>
    <property type="match status" value="1"/>
</dbReference>
<dbReference type="KEGG" id="adv:DJ533_03385"/>
<evidence type="ECO:0000256" key="2">
    <source>
        <dbReference type="ARBA" id="ARBA00023125"/>
    </source>
</evidence>
<dbReference type="EMBL" id="CP029397">
    <property type="protein sequence ID" value="AWL27700.1"/>
    <property type="molecule type" value="Genomic_DNA"/>
</dbReference>
<dbReference type="AlphaFoldDB" id="A0A2S2F9W3"/>
<dbReference type="PANTHER" id="PTHR47894:SF1">
    <property type="entry name" value="HTH-TYPE TRANSCRIPTIONAL REGULATOR VQSM"/>
    <property type="match status" value="1"/>
</dbReference>
<keyword evidence="7" id="KW-1185">Reference proteome</keyword>
<evidence type="ECO:0000313" key="6">
    <source>
        <dbReference type="EMBL" id="AWL27700.1"/>
    </source>
</evidence>
<dbReference type="GO" id="GO:0000976">
    <property type="term" value="F:transcription cis-regulatory region binding"/>
    <property type="evidence" value="ECO:0007669"/>
    <property type="project" value="TreeGrafter"/>
</dbReference>
<dbReference type="Proteomes" id="UP000245977">
    <property type="component" value="Chromosome"/>
</dbReference>
<sequence>MQQLKDYTGTVYGGLGQLLYVYAQAKNLEISDKLQRVQNLERFEFQVWRELLDEINAQVHSSALGLEIAEYIQPKHLGVIAYITQSCDTLGEAITRYYDFHRLIYDGGPLKVEAQGDLLSIRWEVLPVDLTTQITDEIALAILVQFLRLYIQREYIQIEGVNFIQPAPKNIRIYQDFFNAPIKFSQAKVELLFSLNFFSAPCKNPDSTLQQIMQQQAQELLAKLPNSTQIDERLQHSILKGLQKNNYQIETIATQLQMSVRQLQRHLQQQETTYQERVQEIRQLLAKQYLQDPHLSLHEIAILLSYSEQSAFQRAFKLWSGLTPRQWRNSQLKNAKKPILITKL</sequence>
<dbReference type="InterPro" id="IPR009057">
    <property type="entry name" value="Homeodomain-like_sf"/>
</dbReference>
<evidence type="ECO:0000313" key="7">
    <source>
        <dbReference type="Proteomes" id="UP000245977"/>
    </source>
</evidence>
<feature type="domain" description="HTH araC/xylS-type" evidence="5">
    <location>
        <begin position="232"/>
        <end position="330"/>
    </location>
</feature>
<protein>
    <submittedName>
        <fullName evidence="6">AraC family transcriptional regulator</fullName>
    </submittedName>
</protein>
<proteinExistence type="predicted"/>
<dbReference type="Pfam" id="PF12625">
    <property type="entry name" value="Arabinose_bd"/>
    <property type="match status" value="1"/>
</dbReference>
<evidence type="ECO:0000256" key="4">
    <source>
        <dbReference type="SAM" id="Coils"/>
    </source>
</evidence>
<reference evidence="6" key="1">
    <citation type="submission" date="2019-08" db="EMBL/GenBank/DDBJ databases">
        <title>The complete genome of Acinetobacter defluvii strain WCHAD010030.</title>
        <authorList>
            <person name="Hu Y."/>
            <person name="Qin J."/>
            <person name="Feng Y."/>
            <person name="Zong Z."/>
        </authorList>
    </citation>
    <scope>NUCLEOTIDE SEQUENCE</scope>
    <source>
        <strain evidence="6">WCHA30</strain>
    </source>
</reference>
<dbReference type="OrthoDB" id="6506763at2"/>
<keyword evidence="2" id="KW-0238">DNA-binding</keyword>
<dbReference type="InterPro" id="IPR018060">
    <property type="entry name" value="HTH_AraC"/>
</dbReference>
<dbReference type="GO" id="GO:0005829">
    <property type="term" value="C:cytosol"/>
    <property type="evidence" value="ECO:0007669"/>
    <property type="project" value="TreeGrafter"/>
</dbReference>